<feature type="region of interest" description="Disordered" evidence="1">
    <location>
        <begin position="23"/>
        <end position="82"/>
    </location>
</feature>
<dbReference type="InterPro" id="IPR018247">
    <property type="entry name" value="EF_Hand_1_Ca_BS"/>
</dbReference>
<feature type="compositionally biased region" description="Basic and acidic residues" evidence="1">
    <location>
        <begin position="94"/>
        <end position="106"/>
    </location>
</feature>
<dbReference type="Proteomes" id="UP000318081">
    <property type="component" value="Chromosome"/>
</dbReference>
<feature type="chain" id="PRO_5045815539" evidence="2">
    <location>
        <begin position="25"/>
        <end position="622"/>
    </location>
</feature>
<evidence type="ECO:0000256" key="2">
    <source>
        <dbReference type="SAM" id="SignalP"/>
    </source>
</evidence>
<evidence type="ECO:0000313" key="5">
    <source>
        <dbReference type="Proteomes" id="UP000318081"/>
    </source>
</evidence>
<dbReference type="Pfam" id="PF13202">
    <property type="entry name" value="EF-hand_5"/>
    <property type="match status" value="3"/>
</dbReference>
<keyword evidence="5" id="KW-1185">Reference proteome</keyword>
<dbReference type="InterPro" id="IPR011992">
    <property type="entry name" value="EF-hand-dom_pair"/>
</dbReference>
<gene>
    <name evidence="4" type="ORF">TBK1r_37080</name>
</gene>
<sequence length="622" mass="67489">MKRLSLLTVFCALALLLSESLANAQPPGGRPGQGGGRQGAGPGGGRGPGMGGPNGQPRGQQTPPLLRIFDADGDGELSPNEIDAASVALRKLDRNGDGKLTTEEFRPTGTAGSQGRQGSGRGAPRGAMQGGQPGPGRPGAGGRPAGGGGRGGDPAQADTAFAEQIMAFDENKDGSLDKSELPEHMHQAFAIADANQDGSLDEAERLVLASQFRRNKLNPTGDAPVNSPSQAGPRAGGQRGAGQARPGQGGRPRDRVRPRDIEFSEKFPIGAELPEDLQVYNVDRKLVPVNSIFQSKYTVIVGGCLTCPEFRNSYPEIEAVARDFKDRGVDFYFLYQSLTHPENWGFVQPSSIEDRFAQVDHAKELLQTQIPWLTDPIDNQLKTYFVLTPNSQFVFDRSGKVVHRNSWGRGSSLRESLEPLVGKPETLTTVQDLNLPRFERHLTPQSEMLLERVSVEGKAIALRVESGGETNPVSALRSIDFHPSNRYVKLRPEADRQLLETGTGTLYLGFRQDPVLGASWNNLASPPEYKIVADGATVSPATGHSKRLDVESDNEPREFLVDVKDWHSDEPISVKIQYFACNKEKGWCKSVQQEFTVWLDEDESAGMVNGRSHFPGGGRRRN</sequence>
<feature type="region of interest" description="Disordered" evidence="1">
    <location>
        <begin position="215"/>
        <end position="260"/>
    </location>
</feature>
<dbReference type="PROSITE" id="PS50222">
    <property type="entry name" value="EF_HAND_2"/>
    <property type="match status" value="2"/>
</dbReference>
<name>A0ABX5XTY1_9BACT</name>
<dbReference type="PROSITE" id="PS00018">
    <property type="entry name" value="EF_HAND_1"/>
    <property type="match status" value="2"/>
</dbReference>
<keyword evidence="2" id="KW-0732">Signal</keyword>
<dbReference type="Gene3D" id="3.40.30.10">
    <property type="entry name" value="Glutaredoxin"/>
    <property type="match status" value="1"/>
</dbReference>
<feature type="domain" description="EF-hand" evidence="3">
    <location>
        <begin position="80"/>
        <end position="115"/>
    </location>
</feature>
<dbReference type="InterPro" id="IPR036249">
    <property type="entry name" value="Thioredoxin-like_sf"/>
</dbReference>
<dbReference type="CDD" id="cd00051">
    <property type="entry name" value="EFh"/>
    <property type="match status" value="1"/>
</dbReference>
<feature type="signal peptide" evidence="2">
    <location>
        <begin position="1"/>
        <end position="24"/>
    </location>
</feature>
<dbReference type="SUPFAM" id="SSF52833">
    <property type="entry name" value="Thioredoxin-like"/>
    <property type="match status" value="1"/>
</dbReference>
<protein>
    <submittedName>
        <fullName evidence="4">EF hand</fullName>
    </submittedName>
</protein>
<proteinExistence type="predicted"/>
<feature type="compositionally biased region" description="Basic and acidic residues" evidence="1">
    <location>
        <begin position="251"/>
        <end position="260"/>
    </location>
</feature>
<dbReference type="Gene3D" id="1.10.238.10">
    <property type="entry name" value="EF-hand"/>
    <property type="match status" value="2"/>
</dbReference>
<dbReference type="RefSeq" id="WP_145213418.1">
    <property type="nucleotide sequence ID" value="NZ_CP036432.1"/>
</dbReference>
<evidence type="ECO:0000256" key="1">
    <source>
        <dbReference type="SAM" id="MobiDB-lite"/>
    </source>
</evidence>
<dbReference type="InterPro" id="IPR002048">
    <property type="entry name" value="EF_hand_dom"/>
</dbReference>
<feature type="compositionally biased region" description="Low complexity" evidence="1">
    <location>
        <begin position="55"/>
        <end position="64"/>
    </location>
</feature>
<evidence type="ECO:0000313" key="4">
    <source>
        <dbReference type="EMBL" id="QDV84756.1"/>
    </source>
</evidence>
<feature type="compositionally biased region" description="Gly residues" evidence="1">
    <location>
        <begin position="115"/>
        <end position="152"/>
    </location>
</feature>
<feature type="domain" description="EF-hand" evidence="3">
    <location>
        <begin position="156"/>
        <end position="191"/>
    </location>
</feature>
<organism evidence="4 5">
    <name type="scientific">Stieleria magnilauensis</name>
    <dbReference type="NCBI Taxonomy" id="2527963"/>
    <lineage>
        <taxon>Bacteria</taxon>
        <taxon>Pseudomonadati</taxon>
        <taxon>Planctomycetota</taxon>
        <taxon>Planctomycetia</taxon>
        <taxon>Pirellulales</taxon>
        <taxon>Pirellulaceae</taxon>
        <taxon>Stieleria</taxon>
    </lineage>
</organism>
<reference evidence="4 5" key="1">
    <citation type="submission" date="2019-02" db="EMBL/GenBank/DDBJ databases">
        <title>Deep-cultivation of Planctomycetes and their phenomic and genomic characterization uncovers novel biology.</title>
        <authorList>
            <person name="Wiegand S."/>
            <person name="Jogler M."/>
            <person name="Boedeker C."/>
            <person name="Pinto D."/>
            <person name="Vollmers J."/>
            <person name="Rivas-Marin E."/>
            <person name="Kohn T."/>
            <person name="Peeters S.H."/>
            <person name="Heuer A."/>
            <person name="Rast P."/>
            <person name="Oberbeckmann S."/>
            <person name="Bunk B."/>
            <person name="Jeske O."/>
            <person name="Meyerdierks A."/>
            <person name="Storesund J.E."/>
            <person name="Kallscheuer N."/>
            <person name="Luecker S."/>
            <person name="Lage O.M."/>
            <person name="Pohl T."/>
            <person name="Merkel B.J."/>
            <person name="Hornburger P."/>
            <person name="Mueller R.-W."/>
            <person name="Bruemmer F."/>
            <person name="Labrenz M."/>
            <person name="Spormann A.M."/>
            <person name="Op den Camp H."/>
            <person name="Overmann J."/>
            <person name="Amann R."/>
            <person name="Jetten M.S.M."/>
            <person name="Mascher T."/>
            <person name="Medema M.H."/>
            <person name="Devos D.P."/>
            <person name="Kaster A.-K."/>
            <person name="Ovreas L."/>
            <person name="Rohde M."/>
            <person name="Galperin M.Y."/>
            <person name="Jogler C."/>
        </authorList>
    </citation>
    <scope>NUCLEOTIDE SEQUENCE [LARGE SCALE GENOMIC DNA]</scope>
    <source>
        <strain evidence="4 5">TBK1r</strain>
    </source>
</reference>
<dbReference type="EMBL" id="CP036432">
    <property type="protein sequence ID" value="QDV84756.1"/>
    <property type="molecule type" value="Genomic_DNA"/>
</dbReference>
<feature type="region of interest" description="Disordered" evidence="1">
    <location>
        <begin position="94"/>
        <end position="167"/>
    </location>
</feature>
<dbReference type="SUPFAM" id="SSF47473">
    <property type="entry name" value="EF-hand"/>
    <property type="match status" value="2"/>
</dbReference>
<evidence type="ECO:0000259" key="3">
    <source>
        <dbReference type="PROSITE" id="PS50222"/>
    </source>
</evidence>
<accession>A0ABX5XTY1</accession>
<feature type="compositionally biased region" description="Gly residues" evidence="1">
    <location>
        <begin position="30"/>
        <end position="54"/>
    </location>
</feature>